<dbReference type="KEGG" id="vg:28802927"/>
<dbReference type="RefSeq" id="YP_009276614.1">
    <property type="nucleotide sequence ID" value="NC_030942.1"/>
</dbReference>
<reference evidence="3" key="1">
    <citation type="submission" date="2016-03" db="EMBL/GenBank/DDBJ databases">
        <authorList>
            <person name="Ploux O."/>
        </authorList>
    </citation>
    <scope>NUCLEOTIDE SEQUENCE [LARGE SCALE GENOMIC DNA]</scope>
</reference>
<feature type="compositionally biased region" description="Basic and acidic residues" evidence="1">
    <location>
        <begin position="86"/>
        <end position="123"/>
    </location>
</feature>
<dbReference type="Proteomes" id="UP000202279">
    <property type="component" value="Segment"/>
</dbReference>
<organism evidence="2 3">
    <name type="scientific">Gordonia phage BritBrat</name>
    <dbReference type="NCBI Taxonomy" id="1838064"/>
    <lineage>
        <taxon>Viruses</taxon>
        <taxon>Duplodnaviria</taxon>
        <taxon>Heunggongvirae</taxon>
        <taxon>Uroviricota</taxon>
        <taxon>Caudoviricetes</taxon>
        <taxon>Britbratvirus</taxon>
        <taxon>Britbratvirus britbrat</taxon>
    </lineage>
</organism>
<name>A0A166Y0V7_9CAUD</name>
<feature type="compositionally biased region" description="Polar residues" evidence="1">
    <location>
        <begin position="124"/>
        <end position="134"/>
    </location>
</feature>
<feature type="compositionally biased region" description="Basic and acidic residues" evidence="1">
    <location>
        <begin position="140"/>
        <end position="154"/>
    </location>
</feature>
<proteinExistence type="predicted"/>
<keyword evidence="3" id="KW-1185">Reference proteome</keyword>
<gene>
    <name evidence="2" type="primary">87</name>
    <name evidence="2" type="ORF">PBI_BRITBRAT_87</name>
</gene>
<sequence length="254" mass="28644">MTWFKVDDGFWSHPKSATLTNDAVALWVRAGAYSCQHLTDGFIKTAVLRLLGEPDAAGELVESGLWLEASGGWRFHDWDQYQETSDTVKKRREEARERQRKAREAAEKKRRDALGLSHSESRVTDSVTDSVTSLPPTRPDPTRPDRSSSGHFKGEGGGANRAKNEPPPPKCPKHINSEFTPACGQCKEYRLARERWDTQHINDGARSLDEARTAKKELIDSCSRCDEAEWILEENEHGEMEPSNRKCSHGRRSA</sequence>
<dbReference type="OrthoDB" id="13905at10239"/>
<evidence type="ECO:0000256" key="1">
    <source>
        <dbReference type="SAM" id="MobiDB-lite"/>
    </source>
</evidence>
<dbReference type="EMBL" id="KU998233">
    <property type="protein sequence ID" value="ANA85290.1"/>
    <property type="molecule type" value="Genomic_DNA"/>
</dbReference>
<dbReference type="GeneID" id="28802927"/>
<protein>
    <submittedName>
        <fullName evidence="2">Helix-turn-helix DNA binding domain protein</fullName>
    </submittedName>
</protein>
<evidence type="ECO:0000313" key="3">
    <source>
        <dbReference type="Proteomes" id="UP000202279"/>
    </source>
</evidence>
<feature type="region of interest" description="Disordered" evidence="1">
    <location>
        <begin position="84"/>
        <end position="178"/>
    </location>
</feature>
<evidence type="ECO:0000313" key="2">
    <source>
        <dbReference type="EMBL" id="ANA85290.1"/>
    </source>
</evidence>
<accession>A0A166Y0V7</accession>